<comment type="caution">
    <text evidence="5">The sequence shown here is derived from an EMBL/GenBank/DDBJ whole genome shotgun (WGS) entry which is preliminary data.</text>
</comment>
<dbReference type="Proteomes" id="UP000516437">
    <property type="component" value="Chromosome 2"/>
</dbReference>
<dbReference type="AlphaFoldDB" id="A0A6A1WBS3"/>
<reference evidence="5 6" key="1">
    <citation type="journal article" date="2019" name="Plant Biotechnol. J.">
        <title>The red bayberry genome and genetic basis of sex determination.</title>
        <authorList>
            <person name="Jia H.M."/>
            <person name="Jia H.J."/>
            <person name="Cai Q.L."/>
            <person name="Wang Y."/>
            <person name="Zhao H.B."/>
            <person name="Yang W.F."/>
            <person name="Wang G.Y."/>
            <person name="Li Y.H."/>
            <person name="Zhan D.L."/>
            <person name="Shen Y.T."/>
            <person name="Niu Q.F."/>
            <person name="Chang L."/>
            <person name="Qiu J."/>
            <person name="Zhao L."/>
            <person name="Xie H.B."/>
            <person name="Fu W.Y."/>
            <person name="Jin J."/>
            <person name="Li X.W."/>
            <person name="Jiao Y."/>
            <person name="Zhou C.C."/>
            <person name="Tu T."/>
            <person name="Chai C.Y."/>
            <person name="Gao J.L."/>
            <person name="Fan L.J."/>
            <person name="van de Weg E."/>
            <person name="Wang J.Y."/>
            <person name="Gao Z.S."/>
        </authorList>
    </citation>
    <scope>NUCLEOTIDE SEQUENCE [LARGE SCALE GENOMIC DNA]</scope>
    <source>
        <tissue evidence="5">Leaves</tissue>
    </source>
</reference>
<evidence type="ECO:0000256" key="1">
    <source>
        <dbReference type="ARBA" id="ARBA00009861"/>
    </source>
</evidence>
<organism evidence="5 6">
    <name type="scientific">Morella rubra</name>
    <name type="common">Chinese bayberry</name>
    <dbReference type="NCBI Taxonomy" id="262757"/>
    <lineage>
        <taxon>Eukaryota</taxon>
        <taxon>Viridiplantae</taxon>
        <taxon>Streptophyta</taxon>
        <taxon>Embryophyta</taxon>
        <taxon>Tracheophyta</taxon>
        <taxon>Spermatophyta</taxon>
        <taxon>Magnoliopsida</taxon>
        <taxon>eudicotyledons</taxon>
        <taxon>Gunneridae</taxon>
        <taxon>Pentapetalae</taxon>
        <taxon>rosids</taxon>
        <taxon>fabids</taxon>
        <taxon>Fagales</taxon>
        <taxon>Myricaceae</taxon>
        <taxon>Morella</taxon>
    </lineage>
</organism>
<feature type="transmembrane region" description="Helical" evidence="4">
    <location>
        <begin position="20"/>
        <end position="42"/>
    </location>
</feature>
<accession>A0A6A1WBS3</accession>
<dbReference type="Pfam" id="PF02458">
    <property type="entry name" value="Transferase"/>
    <property type="match status" value="1"/>
</dbReference>
<dbReference type="EMBL" id="RXIC02000020">
    <property type="protein sequence ID" value="KAB1222705.1"/>
    <property type="molecule type" value="Genomic_DNA"/>
</dbReference>
<keyword evidence="2 5" id="KW-0808">Transferase</keyword>
<dbReference type="OrthoDB" id="1294062at2759"/>
<dbReference type="Gene3D" id="3.30.559.10">
    <property type="entry name" value="Chloramphenicol acetyltransferase-like domain"/>
    <property type="match status" value="1"/>
</dbReference>
<evidence type="ECO:0000256" key="2">
    <source>
        <dbReference type="ARBA" id="ARBA00022679"/>
    </source>
</evidence>
<keyword evidence="4" id="KW-0812">Transmembrane</keyword>
<evidence type="ECO:0000256" key="4">
    <source>
        <dbReference type="SAM" id="Phobius"/>
    </source>
</evidence>
<dbReference type="InterPro" id="IPR023213">
    <property type="entry name" value="CAT-like_dom_sf"/>
</dbReference>
<keyword evidence="4" id="KW-0472">Membrane</keyword>
<dbReference type="GO" id="GO:0016746">
    <property type="term" value="F:acyltransferase activity"/>
    <property type="evidence" value="ECO:0007669"/>
    <property type="project" value="UniProtKB-KW"/>
</dbReference>
<keyword evidence="6" id="KW-1185">Reference proteome</keyword>
<proteinExistence type="inferred from homology"/>
<name>A0A6A1WBS3_9ROSI</name>
<dbReference type="PANTHER" id="PTHR31623:SF128">
    <property type="entry name" value="SALUTARIDINOL 7-O-ACETYLTRANSFERASE-LIKE"/>
    <property type="match status" value="1"/>
</dbReference>
<evidence type="ECO:0000313" key="5">
    <source>
        <dbReference type="EMBL" id="KAB1222705.1"/>
    </source>
</evidence>
<evidence type="ECO:0000313" key="6">
    <source>
        <dbReference type="Proteomes" id="UP000516437"/>
    </source>
</evidence>
<protein>
    <submittedName>
        <fullName evidence="5">Pelargonidin 3-O-(6-caffeoylglucoside) 5-O-(6-O-malonylglucoside) 4'''-malonyltransferase</fullName>
    </submittedName>
</protein>
<keyword evidence="4" id="KW-1133">Transmembrane helix</keyword>
<gene>
    <name evidence="5" type="ORF">CJ030_MR2G022144</name>
</gene>
<keyword evidence="3" id="KW-0012">Acyltransferase</keyword>
<sequence length="74" mass="7556">MAISTLKSRRNLVALKTTQLASGSLLLIQLTAFTCGGVAIAVCPSHELIYASSLCTFLRSWTAATSGLGGGSAP</sequence>
<evidence type="ECO:0000256" key="3">
    <source>
        <dbReference type="ARBA" id="ARBA00023315"/>
    </source>
</evidence>
<dbReference type="PANTHER" id="PTHR31623">
    <property type="entry name" value="F21J9.9"/>
    <property type="match status" value="1"/>
</dbReference>
<comment type="similarity">
    <text evidence="1">Belongs to the plant acyltransferase family.</text>
</comment>